<feature type="transmembrane region" description="Helical" evidence="1">
    <location>
        <begin position="361"/>
        <end position="380"/>
    </location>
</feature>
<evidence type="ECO:0008006" key="4">
    <source>
        <dbReference type="Google" id="ProtNLM"/>
    </source>
</evidence>
<dbReference type="OrthoDB" id="9753052at2"/>
<feature type="transmembrane region" description="Helical" evidence="1">
    <location>
        <begin position="164"/>
        <end position="191"/>
    </location>
</feature>
<feature type="transmembrane region" description="Helical" evidence="1">
    <location>
        <begin position="116"/>
        <end position="134"/>
    </location>
</feature>
<name>A0A5N3PIZ5_9HYPH</name>
<feature type="transmembrane region" description="Helical" evidence="1">
    <location>
        <begin position="305"/>
        <end position="325"/>
    </location>
</feature>
<feature type="transmembrane region" description="Helical" evidence="1">
    <location>
        <begin position="337"/>
        <end position="354"/>
    </location>
</feature>
<dbReference type="EMBL" id="VCMV01000001">
    <property type="protein sequence ID" value="KAB0269710.1"/>
    <property type="molecule type" value="Genomic_DNA"/>
</dbReference>
<comment type="caution">
    <text evidence="2">The sequence shown here is derived from an EMBL/GenBank/DDBJ whole genome shotgun (WGS) entry which is preliminary data.</text>
</comment>
<keyword evidence="1" id="KW-0812">Transmembrane</keyword>
<feature type="transmembrane region" description="Helical" evidence="1">
    <location>
        <begin position="272"/>
        <end position="293"/>
    </location>
</feature>
<proteinExistence type="predicted"/>
<keyword evidence="3" id="KW-1185">Reference proteome</keyword>
<feature type="transmembrane region" description="Helical" evidence="1">
    <location>
        <begin position="85"/>
        <end position="104"/>
    </location>
</feature>
<protein>
    <recommendedName>
        <fullName evidence="4">Glycosyltransferase RgtA/B/C/D-like domain-containing protein</fullName>
    </recommendedName>
</protein>
<feature type="transmembrane region" description="Helical" evidence="1">
    <location>
        <begin position="392"/>
        <end position="412"/>
    </location>
</feature>
<sequence length="593" mass="65737">MISKVLLRVREQHVHILLLIAVPVLLGLRNPGWLYTPIGYLDPWYNVGYFLHYGDPNFLPGHYKESRLSWIAPGYALYSLLGPTAANFVLHVGALTSSAVFVYLTLARLVSRKSGLIVAALLTAYYPFHGSGGWDYQTTPSGAYYALTLYLLTRASQSARPINWLVATGMAFGATFHANIIFVNMVPVLAAQYLAVGRQHRNLKGIIQAASWSLLGFVLVTLVLCLIAWSVGRRAAFFWPIVEIVFNYTRDPSNMKAWWSPWSSLWFLRPEAFVYLILPASILVASVIWLMGLMKGRSANLRPDTLVPVALVAQYVFLALLWIVWQSFGHVALQPDYFAYPLIIPAFIALGVLIQPVDKRLLVSTCVAMIVAFIILQISPDLRNFGSWITPNAFAIMTGVVMLAAVVGGVLLPATKWMAVPVAAFVYLVAYPPLAIQTGVVRRVLWSELGSKVASRTCVDAESAYAGIVRLIRLFRLGNPVWWQTWVWIGPDEEAQVGDCRLRLVKFRGSLISTGTGGLGTSNDRSADDISDQYVGFVTNGGQVVAIVRDPLYLDQLIARFARFGKRLEVIHREEMNFGAIPVILVIYRSSGV</sequence>
<feature type="transmembrane region" description="Helical" evidence="1">
    <location>
        <begin position="12"/>
        <end position="28"/>
    </location>
</feature>
<dbReference type="RefSeq" id="WP_150941604.1">
    <property type="nucleotide sequence ID" value="NZ_VCMV01000001.1"/>
</dbReference>
<evidence type="ECO:0000256" key="1">
    <source>
        <dbReference type="SAM" id="Phobius"/>
    </source>
</evidence>
<dbReference type="Proteomes" id="UP000325684">
    <property type="component" value="Unassembled WGS sequence"/>
</dbReference>
<dbReference type="AlphaFoldDB" id="A0A5N3PIZ5"/>
<organism evidence="2 3">
    <name type="scientific">Microvirga brassicacearum</name>
    <dbReference type="NCBI Taxonomy" id="2580413"/>
    <lineage>
        <taxon>Bacteria</taxon>
        <taxon>Pseudomonadati</taxon>
        <taxon>Pseudomonadota</taxon>
        <taxon>Alphaproteobacteria</taxon>
        <taxon>Hyphomicrobiales</taxon>
        <taxon>Methylobacteriaceae</taxon>
        <taxon>Microvirga</taxon>
    </lineage>
</organism>
<evidence type="ECO:0000313" key="2">
    <source>
        <dbReference type="EMBL" id="KAB0269710.1"/>
    </source>
</evidence>
<reference evidence="2 3" key="1">
    <citation type="journal article" date="2019" name="Microorganisms">
        <title>Genome Insights into the Novel Species Microvirga brassicacearum, a Rapeseed Endophyte with Biotechnological Potential.</title>
        <authorList>
            <person name="Jimenez-Gomez A."/>
            <person name="Saati-Santamaria Z."/>
            <person name="Igual J.M."/>
            <person name="Rivas R."/>
            <person name="Mateos P.F."/>
            <person name="Garcia-Fraile P."/>
        </authorList>
    </citation>
    <scope>NUCLEOTIDE SEQUENCE [LARGE SCALE GENOMIC DNA]</scope>
    <source>
        <strain evidence="2 3">CDVBN77</strain>
    </source>
</reference>
<feature type="transmembrane region" description="Helical" evidence="1">
    <location>
        <begin position="417"/>
        <end position="434"/>
    </location>
</feature>
<keyword evidence="1" id="KW-0472">Membrane</keyword>
<accession>A0A5N3PIZ5</accession>
<evidence type="ECO:0000313" key="3">
    <source>
        <dbReference type="Proteomes" id="UP000325684"/>
    </source>
</evidence>
<feature type="transmembrane region" description="Helical" evidence="1">
    <location>
        <begin position="212"/>
        <end position="231"/>
    </location>
</feature>
<keyword evidence="1" id="KW-1133">Transmembrane helix</keyword>
<gene>
    <name evidence="2" type="ORF">FEZ63_00105</name>
</gene>